<dbReference type="SUPFAM" id="SSF46785">
    <property type="entry name" value="Winged helix' DNA-binding domain"/>
    <property type="match status" value="1"/>
</dbReference>
<dbReference type="GO" id="GO:0045892">
    <property type="term" value="P:negative regulation of DNA-templated transcription"/>
    <property type="evidence" value="ECO:0007669"/>
    <property type="project" value="TreeGrafter"/>
</dbReference>
<evidence type="ECO:0000256" key="3">
    <source>
        <dbReference type="ARBA" id="ARBA00023163"/>
    </source>
</evidence>
<comment type="caution">
    <text evidence="5">The sequence shown here is derived from an EMBL/GenBank/DDBJ whole genome shotgun (WGS) entry which is preliminary data.</text>
</comment>
<dbReference type="SMART" id="SM00866">
    <property type="entry name" value="UTRA"/>
    <property type="match status" value="1"/>
</dbReference>
<dbReference type="RefSeq" id="WP_125129423.1">
    <property type="nucleotide sequence ID" value="NZ_RHJS01000002.1"/>
</dbReference>
<dbReference type="InterPro" id="IPR036388">
    <property type="entry name" value="WH-like_DNA-bd_sf"/>
</dbReference>
<dbReference type="Gene3D" id="3.40.1410.10">
    <property type="entry name" value="Chorismate lyase-like"/>
    <property type="match status" value="1"/>
</dbReference>
<dbReference type="PROSITE" id="PS50949">
    <property type="entry name" value="HTH_GNTR"/>
    <property type="match status" value="1"/>
</dbReference>
<dbReference type="GO" id="GO:0003700">
    <property type="term" value="F:DNA-binding transcription factor activity"/>
    <property type="evidence" value="ECO:0007669"/>
    <property type="project" value="InterPro"/>
</dbReference>
<evidence type="ECO:0000256" key="2">
    <source>
        <dbReference type="ARBA" id="ARBA00023125"/>
    </source>
</evidence>
<gene>
    <name evidence="5" type="ORF">EBB54_25260</name>
</gene>
<dbReference type="PRINTS" id="PR00035">
    <property type="entry name" value="HTHGNTR"/>
</dbReference>
<accession>A0A3R8JRY2</accession>
<organism evidence="5 6">
    <name type="scientific">Schaedlerella arabinosiphila</name>
    <dbReference type="NCBI Taxonomy" id="2044587"/>
    <lineage>
        <taxon>Bacteria</taxon>
        <taxon>Bacillati</taxon>
        <taxon>Bacillota</taxon>
        <taxon>Clostridia</taxon>
        <taxon>Lachnospirales</taxon>
        <taxon>Lachnospiraceae</taxon>
        <taxon>Schaedlerella</taxon>
    </lineage>
</organism>
<dbReference type="InterPro" id="IPR011663">
    <property type="entry name" value="UTRA"/>
</dbReference>
<evidence type="ECO:0000313" key="6">
    <source>
        <dbReference type="Proteomes" id="UP000274920"/>
    </source>
</evidence>
<dbReference type="SMART" id="SM00345">
    <property type="entry name" value="HTH_GNTR"/>
    <property type="match status" value="1"/>
</dbReference>
<dbReference type="InterPro" id="IPR050679">
    <property type="entry name" value="Bact_HTH_transcr_reg"/>
</dbReference>
<dbReference type="PANTHER" id="PTHR44846">
    <property type="entry name" value="MANNOSYL-D-GLYCERATE TRANSPORT/METABOLISM SYSTEM REPRESSOR MNGR-RELATED"/>
    <property type="match status" value="1"/>
</dbReference>
<reference evidence="5" key="1">
    <citation type="submission" date="2018-10" db="EMBL/GenBank/DDBJ databases">
        <title>Schaedlerella arabinophila gen. nov. sp. nov., isolated from the mouse intestinal tract and comparative analysis with the genome of the closely related altered Schaedler flora strain ASF502.</title>
        <authorList>
            <person name="Miyake S."/>
            <person name="Soh M."/>
            <person name="Seedorf H."/>
        </authorList>
    </citation>
    <scope>NUCLEOTIDE SEQUENCE [LARGE SCALE GENOMIC DNA]</scope>
    <source>
        <strain evidence="5">DSM 106076</strain>
    </source>
</reference>
<dbReference type="EMBL" id="RHJS01000002">
    <property type="protein sequence ID" value="RRK34269.1"/>
    <property type="molecule type" value="Genomic_DNA"/>
</dbReference>
<dbReference type="Pfam" id="PF00392">
    <property type="entry name" value="GntR"/>
    <property type="match status" value="1"/>
</dbReference>
<protein>
    <submittedName>
        <fullName evidence="5">GntR family transcriptional regulator</fullName>
    </submittedName>
</protein>
<sequence>MSSHKLNAFSLSDQARFEIQKYIGTMDLQKDNKLPREERLAEIIGVSRITIRQALNDLAAEGLIFRRQGRGTFVNVDSLNIKVHFNPCMEFSQMIKNSGYEPSVKLGDIKKIPRDEAVCSLLHMGKDEELVVSEKIFLADGQFCAFCRDYFSAAQVGDEASFQEFSRYEDSVFKYIYHQSGKKCEWDKVEIDTIMSSEIEGLPGYEETRELPDMPLLYLKGVNYDTSDSPIMYANEYINTSIIKYNIIRAKNMTY</sequence>
<dbReference type="SUPFAM" id="SSF64288">
    <property type="entry name" value="Chorismate lyase-like"/>
    <property type="match status" value="1"/>
</dbReference>
<evidence type="ECO:0000256" key="1">
    <source>
        <dbReference type="ARBA" id="ARBA00023015"/>
    </source>
</evidence>
<name>A0A3R8JRY2_9FIRM</name>
<dbReference type="InterPro" id="IPR028978">
    <property type="entry name" value="Chorismate_lyase_/UTRA_dom_sf"/>
</dbReference>
<keyword evidence="3" id="KW-0804">Transcription</keyword>
<evidence type="ECO:0000313" key="5">
    <source>
        <dbReference type="EMBL" id="RRK34269.1"/>
    </source>
</evidence>
<dbReference type="GO" id="GO:0003677">
    <property type="term" value="F:DNA binding"/>
    <property type="evidence" value="ECO:0007669"/>
    <property type="project" value="UniProtKB-KW"/>
</dbReference>
<dbReference type="InterPro" id="IPR000524">
    <property type="entry name" value="Tscrpt_reg_HTH_GntR"/>
</dbReference>
<dbReference type="CDD" id="cd07377">
    <property type="entry name" value="WHTH_GntR"/>
    <property type="match status" value="1"/>
</dbReference>
<keyword evidence="1" id="KW-0805">Transcription regulation</keyword>
<keyword evidence="2" id="KW-0238">DNA-binding</keyword>
<dbReference type="AlphaFoldDB" id="A0A3R8JRY2"/>
<dbReference type="InterPro" id="IPR036390">
    <property type="entry name" value="WH_DNA-bd_sf"/>
</dbReference>
<dbReference type="Pfam" id="PF07702">
    <property type="entry name" value="UTRA"/>
    <property type="match status" value="1"/>
</dbReference>
<dbReference type="Gene3D" id="1.10.10.10">
    <property type="entry name" value="Winged helix-like DNA-binding domain superfamily/Winged helix DNA-binding domain"/>
    <property type="match status" value="1"/>
</dbReference>
<dbReference type="Proteomes" id="UP000274920">
    <property type="component" value="Unassembled WGS sequence"/>
</dbReference>
<dbReference type="PANTHER" id="PTHR44846:SF17">
    <property type="entry name" value="GNTR-FAMILY TRANSCRIPTIONAL REGULATOR"/>
    <property type="match status" value="1"/>
</dbReference>
<proteinExistence type="predicted"/>
<keyword evidence="6" id="KW-1185">Reference proteome</keyword>
<evidence type="ECO:0000259" key="4">
    <source>
        <dbReference type="PROSITE" id="PS50949"/>
    </source>
</evidence>
<feature type="domain" description="HTH gntR-type" evidence="4">
    <location>
        <begin position="9"/>
        <end position="77"/>
    </location>
</feature>